<feature type="chain" id="PRO_5013324343" evidence="2">
    <location>
        <begin position="17"/>
        <end position="559"/>
    </location>
</feature>
<evidence type="ECO:0000256" key="2">
    <source>
        <dbReference type="SAM" id="SignalP"/>
    </source>
</evidence>
<name>A0A212EUU8_DANPL</name>
<reference evidence="4 5" key="1">
    <citation type="journal article" date="2011" name="Cell">
        <title>The monarch butterfly genome yields insights into long-distance migration.</title>
        <authorList>
            <person name="Zhan S."/>
            <person name="Merlin C."/>
            <person name="Boore J.L."/>
            <person name="Reppert S.M."/>
        </authorList>
    </citation>
    <scope>NUCLEOTIDE SEQUENCE [LARGE SCALE GENOMIC DNA]</scope>
    <source>
        <strain evidence="4">F-2</strain>
    </source>
</reference>
<dbReference type="eggNOG" id="KOG1218">
    <property type="taxonomic scope" value="Eukaryota"/>
</dbReference>
<evidence type="ECO:0000313" key="4">
    <source>
        <dbReference type="EMBL" id="OWR45265.1"/>
    </source>
</evidence>
<feature type="domain" description="EGF-like" evidence="3">
    <location>
        <begin position="234"/>
        <end position="263"/>
    </location>
</feature>
<dbReference type="AlphaFoldDB" id="A0A212EUU8"/>
<sequence length="559" mass="60510">MYLFFLGVLLLGCVNANNDAEYVNVKSVKGGHRGFHYNPTANYPNFYNGSRGQYGGYDMRYNMTHGYGSLNTTAIRRVDYEVGVCYIEVPTATLVRNPAQVPMGNGSRPDLSRIRSCCKGYIRNIHNSQICDPICSKECVNALCTAPETCSCFPDHVKNLAGFCIPICPIGCQNGHCSGGECLCKPGFKLDSESKYCIPTCRENCGGIGNCTNLNVCECKSGYQSTPEGNCRPVCSKCNGDCVAPNDCRCKPGYALDQQGQCTPQCPQGCGPNSRCISPNVCDQNGSVQPHQPGNLYPLYPGQQINKTVPANNTYPGNQNSSTQPQYQGQPDHNAPSGINGQSLYPSYPPSNGLSGYGQQTNTDNDQCDQPCINGVCSQGLCRCKPGYIMDVNDVTQSRLPSGYPVSADQRHPNNQNQTSYPINQGNQNSSTQPQYQGQPDHNAPSGINGQSLYPSYPPSNGLSGYGQQTNTDNDQCDQPCINGVCSQGLCRCKPGYIMDVNDVTQSRCLPNCPGGCPNGVCSAPHFCICNPGYHKDTSVKGRQNCVKRIRRSINELLD</sequence>
<feature type="domain" description="EGF-like" evidence="3">
    <location>
        <begin position="200"/>
        <end position="232"/>
    </location>
</feature>
<keyword evidence="2" id="KW-0732">Signal</keyword>
<comment type="caution">
    <text evidence="4">The sequence shown here is derived from an EMBL/GenBank/DDBJ whole genome shotgun (WGS) entry which is preliminary data.</text>
</comment>
<feature type="domain" description="EGF-like" evidence="3">
    <location>
        <begin position="167"/>
        <end position="198"/>
    </location>
</feature>
<evidence type="ECO:0000259" key="3">
    <source>
        <dbReference type="SMART" id="SM00181"/>
    </source>
</evidence>
<dbReference type="SMART" id="SM00181">
    <property type="entry name" value="EGF"/>
    <property type="match status" value="7"/>
</dbReference>
<dbReference type="InParanoid" id="A0A212EUU8"/>
<feature type="region of interest" description="Disordered" evidence="1">
    <location>
        <begin position="400"/>
        <end position="469"/>
    </location>
</feature>
<dbReference type="PANTHER" id="PTHR24047">
    <property type="entry name" value="FI01909P-RELATED"/>
    <property type="match status" value="1"/>
</dbReference>
<feature type="domain" description="EGF-like" evidence="3">
    <location>
        <begin position="512"/>
        <end position="547"/>
    </location>
</feature>
<organism evidence="4 5">
    <name type="scientific">Danaus plexippus plexippus</name>
    <dbReference type="NCBI Taxonomy" id="278856"/>
    <lineage>
        <taxon>Eukaryota</taxon>
        <taxon>Metazoa</taxon>
        <taxon>Ecdysozoa</taxon>
        <taxon>Arthropoda</taxon>
        <taxon>Hexapoda</taxon>
        <taxon>Insecta</taxon>
        <taxon>Pterygota</taxon>
        <taxon>Neoptera</taxon>
        <taxon>Endopterygota</taxon>
        <taxon>Lepidoptera</taxon>
        <taxon>Glossata</taxon>
        <taxon>Ditrysia</taxon>
        <taxon>Papilionoidea</taxon>
        <taxon>Nymphalidae</taxon>
        <taxon>Danainae</taxon>
        <taxon>Danaini</taxon>
        <taxon>Danaina</taxon>
        <taxon>Danaus</taxon>
        <taxon>Danaus</taxon>
    </lineage>
</organism>
<feature type="signal peptide" evidence="2">
    <location>
        <begin position="1"/>
        <end position="16"/>
    </location>
</feature>
<dbReference type="KEGG" id="dpl:KGM_210211"/>
<feature type="domain" description="EGF-like" evidence="3">
    <location>
        <begin position="367"/>
        <end position="397"/>
    </location>
</feature>
<feature type="domain" description="EGF-like" evidence="3">
    <location>
        <begin position="476"/>
        <end position="510"/>
    </location>
</feature>
<accession>A0A212EUU8</accession>
<dbReference type="InterPro" id="IPR000742">
    <property type="entry name" value="EGF"/>
</dbReference>
<dbReference type="InterPro" id="IPR009030">
    <property type="entry name" value="Growth_fac_rcpt_cys_sf"/>
</dbReference>
<keyword evidence="5" id="KW-1185">Reference proteome</keyword>
<feature type="compositionally biased region" description="Polar residues" evidence="1">
    <location>
        <begin position="303"/>
        <end position="358"/>
    </location>
</feature>
<gene>
    <name evidence="4" type="ORF">KGM_210211</name>
</gene>
<feature type="compositionally biased region" description="Polar residues" evidence="1">
    <location>
        <begin position="413"/>
        <end position="467"/>
    </location>
</feature>
<dbReference type="Gene3D" id="2.10.25.10">
    <property type="entry name" value="Laminin"/>
    <property type="match status" value="4"/>
</dbReference>
<evidence type="ECO:0000256" key="1">
    <source>
        <dbReference type="SAM" id="MobiDB-lite"/>
    </source>
</evidence>
<dbReference type="EMBL" id="AGBW02012297">
    <property type="protein sequence ID" value="OWR45265.1"/>
    <property type="molecule type" value="Genomic_DNA"/>
</dbReference>
<protein>
    <submittedName>
        <fullName evidence="4">Nimrod B</fullName>
    </submittedName>
</protein>
<dbReference type="Proteomes" id="UP000007151">
    <property type="component" value="Unassembled WGS sequence"/>
</dbReference>
<dbReference type="SUPFAM" id="SSF57184">
    <property type="entry name" value="Growth factor receptor domain"/>
    <property type="match status" value="1"/>
</dbReference>
<evidence type="ECO:0000313" key="5">
    <source>
        <dbReference type="Proteomes" id="UP000007151"/>
    </source>
</evidence>
<feature type="region of interest" description="Disordered" evidence="1">
    <location>
        <begin position="293"/>
        <end position="362"/>
    </location>
</feature>
<dbReference type="PANTHER" id="PTHR24047:SF32">
    <property type="entry name" value="FI01909P-RELATED"/>
    <property type="match status" value="1"/>
</dbReference>
<dbReference type="InterPro" id="IPR053255">
    <property type="entry name" value="EGF-like_domain"/>
</dbReference>
<feature type="domain" description="EGF-like" evidence="3">
    <location>
        <begin position="134"/>
        <end position="165"/>
    </location>
</feature>
<proteinExistence type="predicted"/>